<feature type="domain" description="Glycosyltransferase 2-like" evidence="1">
    <location>
        <begin position="6"/>
        <end position="133"/>
    </location>
</feature>
<dbReference type="AlphaFoldDB" id="A0A2P7B0W5"/>
<dbReference type="PANTHER" id="PTHR43685:SF11">
    <property type="entry name" value="GLYCOSYLTRANSFERASE TAGX-RELATED"/>
    <property type="match status" value="1"/>
</dbReference>
<proteinExistence type="predicted"/>
<dbReference type="InterPro" id="IPR050834">
    <property type="entry name" value="Glycosyltransf_2"/>
</dbReference>
<dbReference type="CDD" id="cd00761">
    <property type="entry name" value="Glyco_tranf_GTA_type"/>
    <property type="match status" value="1"/>
</dbReference>
<evidence type="ECO:0000259" key="1">
    <source>
        <dbReference type="Pfam" id="PF00535"/>
    </source>
</evidence>
<keyword evidence="2" id="KW-0808">Transferase</keyword>
<protein>
    <submittedName>
        <fullName evidence="2">Glycosyltransferase family 2 protein</fullName>
    </submittedName>
</protein>
<dbReference type="SUPFAM" id="SSF53448">
    <property type="entry name" value="Nucleotide-diphospho-sugar transferases"/>
    <property type="match status" value="1"/>
</dbReference>
<dbReference type="GO" id="GO:0016740">
    <property type="term" value="F:transferase activity"/>
    <property type="evidence" value="ECO:0007669"/>
    <property type="project" value="UniProtKB-KW"/>
</dbReference>
<keyword evidence="3" id="KW-1185">Reference proteome</keyword>
<dbReference type="Pfam" id="PF00535">
    <property type="entry name" value="Glycos_transf_2"/>
    <property type="match status" value="1"/>
</dbReference>
<gene>
    <name evidence="2" type="ORF">CU100_05185</name>
</gene>
<evidence type="ECO:0000313" key="2">
    <source>
        <dbReference type="EMBL" id="PSH60105.1"/>
    </source>
</evidence>
<dbReference type="RefSeq" id="WP_106715418.1">
    <property type="nucleotide sequence ID" value="NZ_JACHXT010000004.1"/>
</dbReference>
<evidence type="ECO:0000313" key="3">
    <source>
        <dbReference type="Proteomes" id="UP000241158"/>
    </source>
</evidence>
<dbReference type="Gene3D" id="3.90.550.10">
    <property type="entry name" value="Spore Coat Polysaccharide Biosynthesis Protein SpsA, Chain A"/>
    <property type="match status" value="1"/>
</dbReference>
<comment type="caution">
    <text evidence="2">The sequence shown here is derived from an EMBL/GenBank/DDBJ whole genome shotgun (WGS) entry which is preliminary data.</text>
</comment>
<dbReference type="EMBL" id="PGGN01000001">
    <property type="protein sequence ID" value="PSH60105.1"/>
    <property type="molecule type" value="Genomic_DNA"/>
</dbReference>
<dbReference type="InterPro" id="IPR001173">
    <property type="entry name" value="Glyco_trans_2-like"/>
</dbReference>
<name>A0A2P7B0W5_9HYPH</name>
<dbReference type="Proteomes" id="UP000241158">
    <property type="component" value="Unassembled WGS sequence"/>
</dbReference>
<accession>A0A2P7B0W5</accession>
<dbReference type="InterPro" id="IPR029044">
    <property type="entry name" value="Nucleotide-diphossugar_trans"/>
</dbReference>
<organism evidence="2 3">
    <name type="scientific">Phyllobacterium endophyticum</name>
    <dbReference type="NCBI Taxonomy" id="1149773"/>
    <lineage>
        <taxon>Bacteria</taxon>
        <taxon>Pseudomonadati</taxon>
        <taxon>Pseudomonadota</taxon>
        <taxon>Alphaproteobacteria</taxon>
        <taxon>Hyphomicrobiales</taxon>
        <taxon>Phyllobacteriaceae</taxon>
        <taxon>Phyllobacterium</taxon>
    </lineage>
</organism>
<reference evidence="3" key="1">
    <citation type="submission" date="2017-11" db="EMBL/GenBank/DDBJ databases">
        <authorList>
            <person name="Kuznetsova I."/>
            <person name="Sazanova A."/>
            <person name="Chirak E."/>
            <person name="Safronova V."/>
            <person name="Willems A."/>
        </authorList>
    </citation>
    <scope>NUCLEOTIDE SEQUENCE [LARGE SCALE GENOMIC DNA]</scope>
    <source>
        <strain evidence="3">PEPV15</strain>
    </source>
</reference>
<sequence length="328" mass="36774">MPRIDVAIPNYNYGRFLRGCVESVQNQDVADLRILIIDNASTDDSAIIAREIAASDPRVELCLNTINLGAHASFNRAIDWAESDYFTIVCSDDWLPMGSLRKSVSALDRYPDANLVFGETMFIEDGKSLDHARGTMTSTEQYITGGDFLYSFCETGRSPVRGPMTVVRTAVQKRLGYYRPDLPHTDDMEMWMRFAAAGAVVKLDDVQSIVRIHGANQSAILQNVHHWNVESEAAFEAFFRDHGASLADADLMLRKARRSLSDRAYWCAVSHFLRGDPGVRELINYAIRLHPMSALLPPIGYLWRRPDLISRVKQLFGGRRIADATGSI</sequence>
<dbReference type="OrthoDB" id="5291101at2"/>
<dbReference type="PANTHER" id="PTHR43685">
    <property type="entry name" value="GLYCOSYLTRANSFERASE"/>
    <property type="match status" value="1"/>
</dbReference>